<sequence>MVTVVGGSIVYRLRVPWNKLNVLIIYLDPLQTQDWPGVEYADVAYDDYDAIRPAFMDVAVAGLGPDEIRLDDDRLKEVTRVRSFFPETWLWESTVAGWIYNRNCVGVIGRGNMLSTCFFPAIPSFGRGQEEFMPDMAMEFDMPAAAADSAGGGGTGGSLQEVKRVRSFFPETWLFTKGTAG</sequence>
<reference evidence="1" key="1">
    <citation type="journal article" date="2008" name="Nature">
        <title>The amphioxus genome and the evolution of the chordate karyotype.</title>
        <authorList>
            <consortium name="US DOE Joint Genome Institute (JGI-PGF)"/>
            <person name="Putnam N.H."/>
            <person name="Butts T."/>
            <person name="Ferrier D.E.K."/>
            <person name="Furlong R.F."/>
            <person name="Hellsten U."/>
            <person name="Kawashima T."/>
            <person name="Robinson-Rechavi M."/>
            <person name="Shoguchi E."/>
            <person name="Terry A."/>
            <person name="Yu J.-K."/>
            <person name="Benito-Gutierrez E.L."/>
            <person name="Dubchak I."/>
            <person name="Garcia-Fernandez J."/>
            <person name="Gibson-Brown J.J."/>
            <person name="Grigoriev I.V."/>
            <person name="Horton A.C."/>
            <person name="de Jong P.J."/>
            <person name="Jurka J."/>
            <person name="Kapitonov V.V."/>
            <person name="Kohara Y."/>
            <person name="Kuroki Y."/>
            <person name="Lindquist E."/>
            <person name="Lucas S."/>
            <person name="Osoegawa K."/>
            <person name="Pennacchio L.A."/>
            <person name="Salamov A.A."/>
            <person name="Satou Y."/>
            <person name="Sauka-Spengler T."/>
            <person name="Schmutz J."/>
            <person name="Shin-I T."/>
            <person name="Toyoda A."/>
            <person name="Bronner-Fraser M."/>
            <person name="Fujiyama A."/>
            <person name="Holland L.Z."/>
            <person name="Holland P.W.H."/>
            <person name="Satoh N."/>
            <person name="Rokhsar D.S."/>
        </authorList>
    </citation>
    <scope>NUCLEOTIDE SEQUENCE [LARGE SCALE GENOMIC DNA]</scope>
    <source>
        <strain evidence="1">S238N-H82</strain>
        <tissue evidence="1">Testes</tissue>
    </source>
</reference>
<protein>
    <submittedName>
        <fullName evidence="1">Uncharacterized protein</fullName>
    </submittedName>
</protein>
<dbReference type="AlphaFoldDB" id="C3XUC1"/>
<organism>
    <name type="scientific">Branchiostoma floridae</name>
    <name type="common">Florida lancelet</name>
    <name type="synonym">Amphioxus</name>
    <dbReference type="NCBI Taxonomy" id="7739"/>
    <lineage>
        <taxon>Eukaryota</taxon>
        <taxon>Metazoa</taxon>
        <taxon>Chordata</taxon>
        <taxon>Cephalochordata</taxon>
        <taxon>Leptocardii</taxon>
        <taxon>Amphioxiformes</taxon>
        <taxon>Branchiostomatidae</taxon>
        <taxon>Branchiostoma</taxon>
    </lineage>
</organism>
<evidence type="ECO:0000313" key="1">
    <source>
        <dbReference type="EMBL" id="EEN68495.1"/>
    </source>
</evidence>
<gene>
    <name evidence="1" type="ORF">BRAFLDRAFT_75400</name>
</gene>
<dbReference type="InParanoid" id="C3XUC1"/>
<dbReference type="EMBL" id="GG666464">
    <property type="protein sequence ID" value="EEN68495.1"/>
    <property type="molecule type" value="Genomic_DNA"/>
</dbReference>
<proteinExistence type="predicted"/>
<name>C3XUC1_BRAFL</name>
<accession>C3XUC1</accession>